<evidence type="ECO:0000256" key="6">
    <source>
        <dbReference type="ARBA" id="ARBA00023136"/>
    </source>
</evidence>
<reference evidence="8" key="1">
    <citation type="submission" date="2020-11" db="EMBL/GenBank/DDBJ databases">
        <authorList>
            <person name="Tran Van P."/>
        </authorList>
    </citation>
    <scope>NUCLEOTIDE SEQUENCE</scope>
</reference>
<dbReference type="Proteomes" id="UP000759131">
    <property type="component" value="Unassembled WGS sequence"/>
</dbReference>
<feature type="domain" description="ABC transporter" evidence="7">
    <location>
        <begin position="1"/>
        <end position="170"/>
    </location>
</feature>
<protein>
    <recommendedName>
        <fullName evidence="7">ABC transporter domain-containing protein</fullName>
    </recommendedName>
</protein>
<dbReference type="InterPro" id="IPR027417">
    <property type="entry name" value="P-loop_NTPase"/>
</dbReference>
<evidence type="ECO:0000256" key="3">
    <source>
        <dbReference type="ARBA" id="ARBA00022448"/>
    </source>
</evidence>
<dbReference type="AlphaFoldDB" id="A0A7R9QI34"/>
<dbReference type="Pfam" id="PF00005">
    <property type="entry name" value="ABC_tran"/>
    <property type="match status" value="1"/>
</dbReference>
<dbReference type="Gene3D" id="3.40.50.300">
    <property type="entry name" value="P-loop containing nucleotide triphosphate hydrolases"/>
    <property type="match status" value="1"/>
</dbReference>
<name>A0A7R9QI34_9ACAR</name>
<dbReference type="SUPFAM" id="SSF52540">
    <property type="entry name" value="P-loop containing nucleoside triphosphate hydrolases"/>
    <property type="match status" value="1"/>
</dbReference>
<dbReference type="EMBL" id="CAJPIZ010034761">
    <property type="protein sequence ID" value="CAG2120665.1"/>
    <property type="molecule type" value="Genomic_DNA"/>
</dbReference>
<keyword evidence="9" id="KW-1185">Reference proteome</keyword>
<dbReference type="OrthoDB" id="10042850at2759"/>
<dbReference type="GO" id="GO:0016887">
    <property type="term" value="F:ATP hydrolysis activity"/>
    <property type="evidence" value="ECO:0007669"/>
    <property type="project" value="InterPro"/>
</dbReference>
<dbReference type="PANTHER" id="PTHR48041:SF139">
    <property type="entry name" value="PROTEIN SCARLET"/>
    <property type="match status" value="1"/>
</dbReference>
<dbReference type="GO" id="GO:0005524">
    <property type="term" value="F:ATP binding"/>
    <property type="evidence" value="ECO:0007669"/>
    <property type="project" value="InterPro"/>
</dbReference>
<evidence type="ECO:0000313" key="9">
    <source>
        <dbReference type="Proteomes" id="UP000759131"/>
    </source>
</evidence>
<gene>
    <name evidence="8" type="ORF">OSB1V03_LOCUS20611</name>
</gene>
<proteinExistence type="inferred from homology"/>
<comment type="similarity">
    <text evidence="2">Belongs to the ABC transporter superfamily. ABCG family. Eye pigment precursor importer (TC 3.A.1.204) subfamily.</text>
</comment>
<dbReference type="GO" id="GO:0042626">
    <property type="term" value="F:ATPase-coupled transmembrane transporter activity"/>
    <property type="evidence" value="ECO:0007669"/>
    <property type="project" value="TreeGrafter"/>
</dbReference>
<evidence type="ECO:0000256" key="2">
    <source>
        <dbReference type="ARBA" id="ARBA00005814"/>
    </source>
</evidence>
<organism evidence="8">
    <name type="scientific">Medioppia subpectinata</name>
    <dbReference type="NCBI Taxonomy" id="1979941"/>
    <lineage>
        <taxon>Eukaryota</taxon>
        <taxon>Metazoa</taxon>
        <taxon>Ecdysozoa</taxon>
        <taxon>Arthropoda</taxon>
        <taxon>Chelicerata</taxon>
        <taxon>Arachnida</taxon>
        <taxon>Acari</taxon>
        <taxon>Acariformes</taxon>
        <taxon>Sarcoptiformes</taxon>
        <taxon>Oribatida</taxon>
        <taxon>Brachypylina</taxon>
        <taxon>Oppioidea</taxon>
        <taxon>Oppiidae</taxon>
        <taxon>Medioppia</taxon>
    </lineage>
</organism>
<evidence type="ECO:0000259" key="7">
    <source>
        <dbReference type="Pfam" id="PF00005"/>
    </source>
</evidence>
<evidence type="ECO:0000256" key="4">
    <source>
        <dbReference type="ARBA" id="ARBA00022692"/>
    </source>
</evidence>
<dbReference type="GO" id="GO:0005886">
    <property type="term" value="C:plasma membrane"/>
    <property type="evidence" value="ECO:0007669"/>
    <property type="project" value="TreeGrafter"/>
</dbReference>
<dbReference type="InterPro" id="IPR050352">
    <property type="entry name" value="ABCG_transporters"/>
</dbReference>
<dbReference type="PANTHER" id="PTHR48041">
    <property type="entry name" value="ABC TRANSPORTER G FAMILY MEMBER 28"/>
    <property type="match status" value="1"/>
</dbReference>
<sequence length="244" mass="26529">MGPSGAGKSTLLKCVNMRSNRGLSPETQLFVSKTTQLRTAFIMQSENEHILNGLTVRESLVFASKIKNRVTISHIYDRPVNIAPSAAFESDKTALESGFGFGQEFEPLDIDGKFDHQMNVRRLLSELLLEDCADTTVQRCSGGERKRLTVGLELVQQTKPNLLCIDEPTSGLDSNSAEILYVLSKGGHCVYAGPPAQLRAHLNSCGIACPVEFAPIEFILKIASKFPNNALLTVGNGSMESSQV</sequence>
<comment type="subcellular location">
    <subcellularLocation>
        <location evidence="1">Membrane</location>
        <topology evidence="1">Multi-pass membrane protein</topology>
    </subcellularLocation>
</comment>
<keyword evidence="4" id="KW-0812">Transmembrane</keyword>
<evidence type="ECO:0000256" key="1">
    <source>
        <dbReference type="ARBA" id="ARBA00004141"/>
    </source>
</evidence>
<keyword evidence="5" id="KW-1133">Transmembrane helix</keyword>
<keyword evidence="6" id="KW-0472">Membrane</keyword>
<evidence type="ECO:0000256" key="5">
    <source>
        <dbReference type="ARBA" id="ARBA00022989"/>
    </source>
</evidence>
<evidence type="ECO:0000313" key="8">
    <source>
        <dbReference type="EMBL" id="CAD7645654.1"/>
    </source>
</evidence>
<dbReference type="EMBL" id="OC889336">
    <property type="protein sequence ID" value="CAD7645654.1"/>
    <property type="molecule type" value="Genomic_DNA"/>
</dbReference>
<keyword evidence="3" id="KW-0813">Transport</keyword>
<accession>A0A7R9QI34</accession>
<dbReference type="InterPro" id="IPR003439">
    <property type="entry name" value="ABC_transporter-like_ATP-bd"/>
</dbReference>